<organism evidence="1 2">
    <name type="scientific">Suillus placidus</name>
    <dbReference type="NCBI Taxonomy" id="48579"/>
    <lineage>
        <taxon>Eukaryota</taxon>
        <taxon>Fungi</taxon>
        <taxon>Dikarya</taxon>
        <taxon>Basidiomycota</taxon>
        <taxon>Agaricomycotina</taxon>
        <taxon>Agaricomycetes</taxon>
        <taxon>Agaricomycetidae</taxon>
        <taxon>Boletales</taxon>
        <taxon>Suillineae</taxon>
        <taxon>Suillaceae</taxon>
        <taxon>Suillus</taxon>
    </lineage>
</organism>
<reference evidence="1" key="1">
    <citation type="journal article" date="2020" name="New Phytol.">
        <title>Comparative genomics reveals dynamic genome evolution in host specialist ectomycorrhizal fungi.</title>
        <authorList>
            <person name="Lofgren L.A."/>
            <person name="Nguyen N.H."/>
            <person name="Vilgalys R."/>
            <person name="Ruytinx J."/>
            <person name="Liao H.L."/>
            <person name="Branco S."/>
            <person name="Kuo A."/>
            <person name="LaButti K."/>
            <person name="Lipzen A."/>
            <person name="Andreopoulos W."/>
            <person name="Pangilinan J."/>
            <person name="Riley R."/>
            <person name="Hundley H."/>
            <person name="Na H."/>
            <person name="Barry K."/>
            <person name="Grigoriev I.V."/>
            <person name="Stajich J.E."/>
            <person name="Kennedy P.G."/>
        </authorList>
    </citation>
    <scope>NUCLEOTIDE SEQUENCE</scope>
    <source>
        <strain evidence="1">DOB743</strain>
    </source>
</reference>
<name>A0A9P6ZZX9_9AGAM</name>
<dbReference type="OrthoDB" id="10585607at2759"/>
<accession>A0A9P6ZZX9</accession>
<evidence type="ECO:0000313" key="1">
    <source>
        <dbReference type="EMBL" id="KAG1779473.1"/>
    </source>
</evidence>
<dbReference type="Proteomes" id="UP000714275">
    <property type="component" value="Unassembled WGS sequence"/>
</dbReference>
<protein>
    <submittedName>
        <fullName evidence="1">Uncharacterized protein</fullName>
    </submittedName>
</protein>
<comment type="caution">
    <text evidence="1">The sequence shown here is derived from an EMBL/GenBank/DDBJ whole genome shotgun (WGS) entry which is preliminary data.</text>
</comment>
<gene>
    <name evidence="1" type="ORF">EV702DRAFT_1215132</name>
</gene>
<dbReference type="EMBL" id="JABBWD010000012">
    <property type="protein sequence ID" value="KAG1779473.1"/>
    <property type="molecule type" value="Genomic_DNA"/>
</dbReference>
<keyword evidence="2" id="KW-1185">Reference proteome</keyword>
<sequence>MHDLFPAFLRTGPRHPHQQSLKYPTYPAQALVLTPPGYLSIFFRAVSPTYPSHPQARAMKKAPILLPSHSRTRNPPNPHLLSVVFETGVKAGVSSASDHVFASSISCITKLIAFTNADQHPESNPNACAESVQNVSNTNGIPHNALPTQYAHAQTHPPLKLTLVDVFWVV</sequence>
<evidence type="ECO:0000313" key="2">
    <source>
        <dbReference type="Proteomes" id="UP000714275"/>
    </source>
</evidence>
<dbReference type="AlphaFoldDB" id="A0A9P6ZZX9"/>
<proteinExistence type="predicted"/>